<name>A0ABD3G141_9STRA</name>
<evidence type="ECO:0000313" key="1">
    <source>
        <dbReference type="EMBL" id="KAL3672808.1"/>
    </source>
</evidence>
<proteinExistence type="predicted"/>
<organism evidence="1 2">
    <name type="scientific">Phytophthora oleae</name>
    <dbReference type="NCBI Taxonomy" id="2107226"/>
    <lineage>
        <taxon>Eukaryota</taxon>
        <taxon>Sar</taxon>
        <taxon>Stramenopiles</taxon>
        <taxon>Oomycota</taxon>
        <taxon>Peronosporomycetes</taxon>
        <taxon>Peronosporales</taxon>
        <taxon>Peronosporaceae</taxon>
        <taxon>Phytophthora</taxon>
    </lineage>
</organism>
<protein>
    <submittedName>
        <fullName evidence="1">Uncharacterized protein</fullName>
    </submittedName>
</protein>
<gene>
    <name evidence="1" type="ORF">V7S43_002097</name>
</gene>
<comment type="caution">
    <text evidence="1">The sequence shown here is derived from an EMBL/GenBank/DDBJ whole genome shotgun (WGS) entry which is preliminary data.</text>
</comment>
<reference evidence="1 2" key="1">
    <citation type="submission" date="2024-09" db="EMBL/GenBank/DDBJ databases">
        <title>Genome sequencing and assembly of Phytophthora oleae, isolate VK10A, causative agent of rot of olive drupes.</title>
        <authorList>
            <person name="Conti Taguali S."/>
            <person name="Riolo M."/>
            <person name="La Spada F."/>
            <person name="Cacciola S.O."/>
            <person name="Dionisio G."/>
        </authorList>
    </citation>
    <scope>NUCLEOTIDE SEQUENCE [LARGE SCALE GENOMIC DNA]</scope>
    <source>
        <strain evidence="1 2">VK10A</strain>
    </source>
</reference>
<evidence type="ECO:0000313" key="2">
    <source>
        <dbReference type="Proteomes" id="UP001632037"/>
    </source>
</evidence>
<dbReference type="Proteomes" id="UP001632037">
    <property type="component" value="Unassembled WGS sequence"/>
</dbReference>
<dbReference type="EMBL" id="JBIMZQ010000003">
    <property type="protein sequence ID" value="KAL3672808.1"/>
    <property type="molecule type" value="Genomic_DNA"/>
</dbReference>
<keyword evidence="2" id="KW-1185">Reference proteome</keyword>
<dbReference type="AlphaFoldDB" id="A0ABD3G141"/>
<sequence length="101" mass="10985">MAIAIEQENDTTMHKTMSSYLCFKAAALLLEAVAEDRISACSVDNCYKLVVAAYWLVVAVSSKDVHSALAEHLTVELAVMVLRDFGKWLHVQYVGHGGATG</sequence>
<accession>A0ABD3G141</accession>